<evidence type="ECO:0000313" key="2">
    <source>
        <dbReference type="Proteomes" id="UP000037696"/>
    </source>
</evidence>
<protein>
    <submittedName>
        <fullName evidence="1">Uncharacterized protein</fullName>
    </submittedName>
</protein>
<keyword evidence="2" id="KW-1185">Reference proteome</keyword>
<name>A0A0M9WJQ5_9EURO</name>
<dbReference type="EMBL" id="LHQQ01000015">
    <property type="protein sequence ID" value="KOS47515.1"/>
    <property type="molecule type" value="Genomic_DNA"/>
</dbReference>
<dbReference type="Proteomes" id="UP000037696">
    <property type="component" value="Unassembled WGS sequence"/>
</dbReference>
<dbReference type="AlphaFoldDB" id="A0A0M9WJQ5"/>
<gene>
    <name evidence="1" type="ORF">ACN38_g1514</name>
</gene>
<evidence type="ECO:0000313" key="1">
    <source>
        <dbReference type="EMBL" id="KOS47515.1"/>
    </source>
</evidence>
<proteinExistence type="predicted"/>
<reference evidence="1 2" key="1">
    <citation type="submission" date="2015-08" db="EMBL/GenBank/DDBJ databases">
        <title>Genome sequencing of Penicillium nordicum.</title>
        <authorList>
            <person name="Nguyen H.D."/>
            <person name="Seifert K.A."/>
        </authorList>
    </citation>
    <scope>NUCLEOTIDE SEQUENCE [LARGE SCALE GENOMIC DNA]</scope>
    <source>
        <strain evidence="1 2">DAOMC 185683</strain>
    </source>
</reference>
<comment type="caution">
    <text evidence="1">The sequence shown here is derived from an EMBL/GenBank/DDBJ whole genome shotgun (WGS) entry which is preliminary data.</text>
</comment>
<sequence>MPRKLQALQCGVEAYSIVGCHGLEKGVPPEVMVLFVIYLSLDNSTVPVYYCHSTPSRHVMALSNLGYILNCRYI</sequence>
<accession>A0A0M9WJQ5</accession>
<organism evidence="1 2">
    <name type="scientific">Penicillium nordicum</name>
    <dbReference type="NCBI Taxonomy" id="229535"/>
    <lineage>
        <taxon>Eukaryota</taxon>
        <taxon>Fungi</taxon>
        <taxon>Dikarya</taxon>
        <taxon>Ascomycota</taxon>
        <taxon>Pezizomycotina</taxon>
        <taxon>Eurotiomycetes</taxon>
        <taxon>Eurotiomycetidae</taxon>
        <taxon>Eurotiales</taxon>
        <taxon>Aspergillaceae</taxon>
        <taxon>Penicillium</taxon>
    </lineage>
</organism>